<comment type="subcellular location">
    <subcellularLocation>
        <location evidence="1">Cell membrane</location>
        <topology evidence="1">Multi-pass membrane protein</topology>
    </subcellularLocation>
</comment>
<feature type="transmembrane region" description="Helical" evidence="9">
    <location>
        <begin position="43"/>
        <end position="60"/>
    </location>
</feature>
<feature type="transmembrane region" description="Helical" evidence="9">
    <location>
        <begin position="306"/>
        <end position="329"/>
    </location>
</feature>
<dbReference type="GO" id="GO:0005886">
    <property type="term" value="C:plasma membrane"/>
    <property type="evidence" value="ECO:0007669"/>
    <property type="project" value="UniProtKB-SubCell"/>
</dbReference>
<feature type="transmembrane region" description="Helical" evidence="9">
    <location>
        <begin position="116"/>
        <end position="149"/>
    </location>
</feature>
<dbReference type="PANTHER" id="PTHR33451:SF5">
    <property type="entry name" value="NA+_H+ ANTIPORTER"/>
    <property type="match status" value="1"/>
</dbReference>
<evidence type="ECO:0000256" key="8">
    <source>
        <dbReference type="ARBA" id="ARBA00038435"/>
    </source>
</evidence>
<protein>
    <recommendedName>
        <fullName evidence="10">Na+/H+ antiporter NhaC-like C-terminal domain-containing protein</fullName>
    </recommendedName>
</protein>
<evidence type="ECO:0000259" key="10">
    <source>
        <dbReference type="Pfam" id="PF03553"/>
    </source>
</evidence>
<dbReference type="InterPro" id="IPR052180">
    <property type="entry name" value="NhaC_Na-H+_Antiporter"/>
</dbReference>
<keyword evidence="7 9" id="KW-0472">Membrane</keyword>
<feature type="domain" description="Na+/H+ antiporter NhaC-like C-terminal" evidence="10">
    <location>
        <begin position="63"/>
        <end position="220"/>
    </location>
</feature>
<organism evidence="11">
    <name type="scientific">marine metagenome</name>
    <dbReference type="NCBI Taxonomy" id="408172"/>
    <lineage>
        <taxon>unclassified sequences</taxon>
        <taxon>metagenomes</taxon>
        <taxon>ecological metagenomes</taxon>
    </lineage>
</organism>
<comment type="similarity">
    <text evidence="8">Belongs to the NhaC Na(+)/H(+) (TC 2.A.35) antiporter family.</text>
</comment>
<evidence type="ECO:0000256" key="6">
    <source>
        <dbReference type="ARBA" id="ARBA00022989"/>
    </source>
</evidence>
<gene>
    <name evidence="11" type="ORF">METZ01_LOCUS130253</name>
</gene>
<feature type="transmembrane region" description="Helical" evidence="9">
    <location>
        <begin position="16"/>
        <end position="37"/>
    </location>
</feature>
<proteinExistence type="inferred from homology"/>
<keyword evidence="5 9" id="KW-0812">Transmembrane</keyword>
<feature type="transmembrane region" description="Helical" evidence="9">
    <location>
        <begin position="237"/>
        <end position="254"/>
    </location>
</feature>
<evidence type="ECO:0000256" key="9">
    <source>
        <dbReference type="SAM" id="Phobius"/>
    </source>
</evidence>
<name>A0A381YK88_9ZZZZ</name>
<keyword evidence="6 9" id="KW-1133">Transmembrane helix</keyword>
<evidence type="ECO:0000313" key="11">
    <source>
        <dbReference type="EMBL" id="SVA77399.1"/>
    </source>
</evidence>
<keyword evidence="4" id="KW-1003">Cell membrane</keyword>
<keyword evidence="3" id="KW-0050">Antiport</keyword>
<evidence type="ECO:0000256" key="1">
    <source>
        <dbReference type="ARBA" id="ARBA00004651"/>
    </source>
</evidence>
<keyword evidence="2" id="KW-0813">Transport</keyword>
<feature type="transmembrane region" description="Helical" evidence="9">
    <location>
        <begin position="78"/>
        <end position="96"/>
    </location>
</feature>
<feature type="transmembrane region" description="Helical" evidence="9">
    <location>
        <begin position="263"/>
        <end position="281"/>
    </location>
</feature>
<evidence type="ECO:0000256" key="5">
    <source>
        <dbReference type="ARBA" id="ARBA00022692"/>
    </source>
</evidence>
<dbReference type="AlphaFoldDB" id="A0A381YK88"/>
<dbReference type="InterPro" id="IPR018461">
    <property type="entry name" value="Na/H_Antiport_NhaC-like_C"/>
</dbReference>
<evidence type="ECO:0000256" key="4">
    <source>
        <dbReference type="ARBA" id="ARBA00022475"/>
    </source>
</evidence>
<dbReference type="EMBL" id="UINC01018428">
    <property type="protein sequence ID" value="SVA77399.1"/>
    <property type="molecule type" value="Genomic_DNA"/>
</dbReference>
<dbReference type="PANTHER" id="PTHR33451">
    <property type="entry name" value="MALATE-2H(+)/NA(+)-LACTATE ANTIPORTER"/>
    <property type="match status" value="1"/>
</dbReference>
<feature type="transmembrane region" description="Helical" evidence="9">
    <location>
        <begin position="397"/>
        <end position="416"/>
    </location>
</feature>
<feature type="transmembrane region" description="Helical" evidence="9">
    <location>
        <begin position="436"/>
        <end position="454"/>
    </location>
</feature>
<evidence type="ECO:0000256" key="7">
    <source>
        <dbReference type="ARBA" id="ARBA00023136"/>
    </source>
</evidence>
<dbReference type="GO" id="GO:0015297">
    <property type="term" value="F:antiporter activity"/>
    <property type="evidence" value="ECO:0007669"/>
    <property type="project" value="UniProtKB-KW"/>
</dbReference>
<feature type="non-terminal residue" evidence="11">
    <location>
        <position position="1"/>
    </location>
</feature>
<sequence>VDPSTSSGVPLRFHGGLAGALAPFVLFLVGVGWLGLSGAPDETGFWPVLLGGLTLGLLLAQDKRGYAEAMLDGMSRKLVMLMVMAWMLAGVFGVLLRDSGLVQSLVWAAQSAGVGSGGYAVAAFLVCALFSTATGTSLGTILVCAPLLYPVGGVLGTDPAFLIGAILAGATFGDNVSPVSDTTIASASTQGADINGVVRSRMRYALPAAFVSIAVFAVLGGGDGTQAGAGPSTDADATGLLMLAVPIMVLFVLMKQRHLIEGLVYGILGAAILGLLLGRFTPADLLSIDRENFVAQGLVLDGMRRAVGVSMFTILLMGLVGGLEAAGIVDRIVAWVQSRSGTPGQAEWWIFGSVTGATLLTTHSTVAILAVGDLAKEVGEGAGIDGYRRSNILDVTVCTYPFLFPVFIPVILAASMTAGVDGMPRVSPWEVGLHNVHSWALLVVIVLAITTGWGRTAEERMPT</sequence>
<evidence type="ECO:0000256" key="3">
    <source>
        <dbReference type="ARBA" id="ARBA00022449"/>
    </source>
</evidence>
<reference evidence="11" key="1">
    <citation type="submission" date="2018-05" db="EMBL/GenBank/DDBJ databases">
        <authorList>
            <person name="Lanie J.A."/>
            <person name="Ng W.-L."/>
            <person name="Kazmierczak K.M."/>
            <person name="Andrzejewski T.M."/>
            <person name="Davidsen T.M."/>
            <person name="Wayne K.J."/>
            <person name="Tettelin H."/>
            <person name="Glass J.I."/>
            <person name="Rusch D."/>
            <person name="Podicherti R."/>
            <person name="Tsui H.-C.T."/>
            <person name="Winkler M.E."/>
        </authorList>
    </citation>
    <scope>NUCLEOTIDE SEQUENCE</scope>
</reference>
<dbReference type="Pfam" id="PF03553">
    <property type="entry name" value="Na_H_antiporter"/>
    <property type="match status" value="1"/>
</dbReference>
<feature type="transmembrane region" description="Helical" evidence="9">
    <location>
        <begin position="204"/>
        <end position="222"/>
    </location>
</feature>
<accession>A0A381YK88</accession>
<evidence type="ECO:0000256" key="2">
    <source>
        <dbReference type="ARBA" id="ARBA00022448"/>
    </source>
</evidence>